<dbReference type="SUPFAM" id="SSF88946">
    <property type="entry name" value="Sigma2 domain of RNA polymerase sigma factors"/>
    <property type="match status" value="1"/>
</dbReference>
<evidence type="ECO:0000256" key="4">
    <source>
        <dbReference type="ARBA" id="ARBA00023125"/>
    </source>
</evidence>
<evidence type="ECO:0000313" key="7">
    <source>
        <dbReference type="EMBL" id="OUR76710.1"/>
    </source>
</evidence>
<evidence type="ECO:0000256" key="2">
    <source>
        <dbReference type="ARBA" id="ARBA00023015"/>
    </source>
</evidence>
<comment type="similarity">
    <text evidence="1">Belongs to the sigma-70 factor family. ECF subfamily.</text>
</comment>
<dbReference type="NCBIfam" id="TIGR02937">
    <property type="entry name" value="sigma70-ECF"/>
    <property type="match status" value="1"/>
</dbReference>
<feature type="domain" description="RNA polymerase sigma factor 70 region 4 type 2" evidence="6">
    <location>
        <begin position="112"/>
        <end position="158"/>
    </location>
</feature>
<dbReference type="InterPro" id="IPR013325">
    <property type="entry name" value="RNA_pol_sigma_r2"/>
</dbReference>
<dbReference type="GO" id="GO:0016987">
    <property type="term" value="F:sigma factor activity"/>
    <property type="evidence" value="ECO:0007669"/>
    <property type="project" value="UniProtKB-KW"/>
</dbReference>
<name>A0A1Y5E3D7_COLPS</name>
<dbReference type="CDD" id="cd06171">
    <property type="entry name" value="Sigma70_r4"/>
    <property type="match status" value="1"/>
</dbReference>
<dbReference type="PANTHER" id="PTHR43133">
    <property type="entry name" value="RNA POLYMERASE ECF-TYPE SIGMA FACTO"/>
    <property type="match status" value="1"/>
</dbReference>
<dbReference type="EMBL" id="MAAF01000097">
    <property type="protein sequence ID" value="OUR76710.1"/>
    <property type="molecule type" value="Genomic_DNA"/>
</dbReference>
<evidence type="ECO:0000256" key="5">
    <source>
        <dbReference type="ARBA" id="ARBA00023163"/>
    </source>
</evidence>
<sequence length="192" mass="22130">MARNSTLTNLFLSTKRNMGRLISHIVKTDDIDDIVQETFIKTYEADLKQEIKYVRSYMLKTAKNLALNHVARWDNKYNVSLEDFTQPPVQLTSGKVEDDYESKEQFLFFCRATDQLSGSVRKCFILKKVYGLSQKEIASYLNLSESTVEKHIAQGLLKSTKYIKRMNHGHSVKGAKQKHQVHSVQVNKTVLK</sequence>
<keyword evidence="3" id="KW-0731">Sigma factor</keyword>
<dbReference type="InterPro" id="IPR036388">
    <property type="entry name" value="WH-like_DNA-bd_sf"/>
</dbReference>
<dbReference type="GO" id="GO:0006352">
    <property type="term" value="P:DNA-templated transcription initiation"/>
    <property type="evidence" value="ECO:0007669"/>
    <property type="project" value="InterPro"/>
</dbReference>
<keyword evidence="2" id="KW-0805">Transcription regulation</keyword>
<dbReference type="PANTHER" id="PTHR43133:SF8">
    <property type="entry name" value="RNA POLYMERASE SIGMA FACTOR HI_1459-RELATED"/>
    <property type="match status" value="1"/>
</dbReference>
<accession>A0A1Y5E3D7</accession>
<dbReference type="InterPro" id="IPR014284">
    <property type="entry name" value="RNA_pol_sigma-70_dom"/>
</dbReference>
<dbReference type="GO" id="GO:0003677">
    <property type="term" value="F:DNA binding"/>
    <property type="evidence" value="ECO:0007669"/>
    <property type="project" value="UniProtKB-KW"/>
</dbReference>
<dbReference type="AlphaFoldDB" id="A0A1Y5E3D7"/>
<organism evidence="7 8">
    <name type="scientific">Colwellia psychrerythraea</name>
    <name type="common">Vibrio psychroerythus</name>
    <dbReference type="NCBI Taxonomy" id="28229"/>
    <lineage>
        <taxon>Bacteria</taxon>
        <taxon>Pseudomonadati</taxon>
        <taxon>Pseudomonadota</taxon>
        <taxon>Gammaproteobacteria</taxon>
        <taxon>Alteromonadales</taxon>
        <taxon>Colwelliaceae</taxon>
        <taxon>Colwellia</taxon>
    </lineage>
</organism>
<reference evidence="8" key="1">
    <citation type="journal article" date="2017" name="Proc. Natl. Acad. Sci. U.S.A.">
        <title>Simulation of Deepwater Horizon oil plume reveals substrate specialization within a complex community of hydrocarbon degraders.</title>
        <authorList>
            <person name="Hu P."/>
            <person name="Dubinsky E.A."/>
            <person name="Probst A.J."/>
            <person name="Wang J."/>
            <person name="Sieber C.M.K."/>
            <person name="Tom L.M."/>
            <person name="Gardinali P."/>
            <person name="Banfield J.F."/>
            <person name="Atlas R.M."/>
            <person name="Andersen G.L."/>
        </authorList>
    </citation>
    <scope>NUCLEOTIDE SEQUENCE [LARGE SCALE GENOMIC DNA]</scope>
</reference>
<evidence type="ECO:0000256" key="1">
    <source>
        <dbReference type="ARBA" id="ARBA00010641"/>
    </source>
</evidence>
<evidence type="ECO:0000256" key="3">
    <source>
        <dbReference type="ARBA" id="ARBA00023082"/>
    </source>
</evidence>
<dbReference type="InterPro" id="IPR039425">
    <property type="entry name" value="RNA_pol_sigma-70-like"/>
</dbReference>
<dbReference type="SUPFAM" id="SSF88659">
    <property type="entry name" value="Sigma3 and sigma4 domains of RNA polymerase sigma factors"/>
    <property type="match status" value="1"/>
</dbReference>
<keyword evidence="5" id="KW-0804">Transcription</keyword>
<dbReference type="InterPro" id="IPR013249">
    <property type="entry name" value="RNA_pol_sigma70_r4_t2"/>
</dbReference>
<proteinExistence type="inferred from homology"/>
<evidence type="ECO:0000259" key="6">
    <source>
        <dbReference type="Pfam" id="PF08281"/>
    </source>
</evidence>
<protein>
    <submittedName>
        <fullName evidence="7">RNA polymerase subunit sigma-70</fullName>
    </submittedName>
</protein>
<dbReference type="Proteomes" id="UP000243053">
    <property type="component" value="Unassembled WGS sequence"/>
</dbReference>
<dbReference type="Gene3D" id="1.10.10.10">
    <property type="entry name" value="Winged helix-like DNA-binding domain superfamily/Winged helix DNA-binding domain"/>
    <property type="match status" value="1"/>
</dbReference>
<evidence type="ECO:0000313" key="8">
    <source>
        <dbReference type="Proteomes" id="UP000243053"/>
    </source>
</evidence>
<comment type="caution">
    <text evidence="7">The sequence shown here is derived from an EMBL/GenBank/DDBJ whole genome shotgun (WGS) entry which is preliminary data.</text>
</comment>
<keyword evidence="4" id="KW-0238">DNA-binding</keyword>
<gene>
    <name evidence="7" type="ORF">A9Q75_16150</name>
</gene>
<dbReference type="Pfam" id="PF08281">
    <property type="entry name" value="Sigma70_r4_2"/>
    <property type="match status" value="1"/>
</dbReference>
<dbReference type="Gene3D" id="1.10.1740.10">
    <property type="match status" value="1"/>
</dbReference>
<dbReference type="InterPro" id="IPR013324">
    <property type="entry name" value="RNA_pol_sigma_r3/r4-like"/>
</dbReference>